<reference evidence="1 2" key="1">
    <citation type="journal article" date="2018" name="Sci. Rep.">
        <title>Genomic signatures of local adaptation to the degree of environmental predictability in rotifers.</title>
        <authorList>
            <person name="Franch-Gras L."/>
            <person name="Hahn C."/>
            <person name="Garcia-Roger E.M."/>
            <person name="Carmona M.J."/>
            <person name="Serra M."/>
            <person name="Gomez A."/>
        </authorList>
    </citation>
    <scope>NUCLEOTIDE SEQUENCE [LARGE SCALE GENOMIC DNA]</scope>
    <source>
        <strain evidence="1">HYR1</strain>
    </source>
</reference>
<organism evidence="1 2">
    <name type="scientific">Brachionus plicatilis</name>
    <name type="common">Marine rotifer</name>
    <name type="synonym">Brachionus muelleri</name>
    <dbReference type="NCBI Taxonomy" id="10195"/>
    <lineage>
        <taxon>Eukaryota</taxon>
        <taxon>Metazoa</taxon>
        <taxon>Spiralia</taxon>
        <taxon>Gnathifera</taxon>
        <taxon>Rotifera</taxon>
        <taxon>Eurotatoria</taxon>
        <taxon>Monogononta</taxon>
        <taxon>Pseudotrocha</taxon>
        <taxon>Ploima</taxon>
        <taxon>Brachionidae</taxon>
        <taxon>Brachionus</taxon>
    </lineage>
</organism>
<evidence type="ECO:0000313" key="1">
    <source>
        <dbReference type="EMBL" id="RMZ96349.1"/>
    </source>
</evidence>
<protein>
    <submittedName>
        <fullName evidence="1">Uncharacterized protein</fullName>
    </submittedName>
</protein>
<accession>A0A3M7PBK6</accession>
<dbReference type="Proteomes" id="UP000276133">
    <property type="component" value="Unassembled WGS sequence"/>
</dbReference>
<dbReference type="EMBL" id="REGN01012281">
    <property type="protein sequence ID" value="RMZ96349.1"/>
    <property type="molecule type" value="Genomic_DNA"/>
</dbReference>
<dbReference type="AlphaFoldDB" id="A0A3M7PBK6"/>
<proteinExistence type="predicted"/>
<name>A0A3M7PBK6_BRAPC</name>
<sequence>MLKIQKYFDLNLPFKHKSSFKNNNDKSVSSYIDQLFWCFVKFNTKELNKFRINSVNAAWCNIQSFINCKSLLTIENAKT</sequence>
<keyword evidence="2" id="KW-1185">Reference proteome</keyword>
<gene>
    <name evidence="1" type="ORF">BpHYR1_004283</name>
</gene>
<comment type="caution">
    <text evidence="1">The sequence shown here is derived from an EMBL/GenBank/DDBJ whole genome shotgun (WGS) entry which is preliminary data.</text>
</comment>
<evidence type="ECO:0000313" key="2">
    <source>
        <dbReference type="Proteomes" id="UP000276133"/>
    </source>
</evidence>